<name>A0A382FDH0_9ZZZZ</name>
<feature type="domain" description="TsaA-like" evidence="3">
    <location>
        <begin position="17"/>
        <end position="150"/>
    </location>
</feature>
<proteinExistence type="inferred from homology"/>
<dbReference type="InterPro" id="IPR040372">
    <property type="entry name" value="YaeB-like"/>
</dbReference>
<gene>
    <name evidence="4" type="ORF">METZ01_LOCUS213814</name>
</gene>
<dbReference type="InterPro" id="IPR036414">
    <property type="entry name" value="YaeB_N_sf"/>
</dbReference>
<evidence type="ECO:0000256" key="1">
    <source>
        <dbReference type="ARBA" id="ARBA00022691"/>
    </source>
</evidence>
<comment type="similarity">
    <text evidence="2">Belongs to the tRNA methyltransferase O family.</text>
</comment>
<dbReference type="AlphaFoldDB" id="A0A382FDH0"/>
<dbReference type="PANTHER" id="PTHR12818">
    <property type="entry name" value="TRNA (ADENINE(37)-N6)-METHYLTRANSFERASE"/>
    <property type="match status" value="1"/>
</dbReference>
<evidence type="ECO:0000256" key="2">
    <source>
        <dbReference type="ARBA" id="ARBA00033753"/>
    </source>
</evidence>
<organism evidence="4">
    <name type="scientific">marine metagenome</name>
    <dbReference type="NCBI Taxonomy" id="408172"/>
    <lineage>
        <taxon>unclassified sequences</taxon>
        <taxon>metagenomes</taxon>
        <taxon>ecological metagenomes</taxon>
    </lineage>
</organism>
<dbReference type="Gene3D" id="2.40.30.70">
    <property type="entry name" value="YaeB-like"/>
    <property type="match status" value="1"/>
</dbReference>
<dbReference type="PROSITE" id="PS51668">
    <property type="entry name" value="TSAA_2"/>
    <property type="match status" value="1"/>
</dbReference>
<reference evidence="4" key="1">
    <citation type="submission" date="2018-05" db="EMBL/GenBank/DDBJ databases">
        <authorList>
            <person name="Lanie J.A."/>
            <person name="Ng W.-L."/>
            <person name="Kazmierczak K.M."/>
            <person name="Andrzejewski T.M."/>
            <person name="Davidsen T.M."/>
            <person name="Wayne K.J."/>
            <person name="Tettelin H."/>
            <person name="Glass J.I."/>
            <person name="Rusch D."/>
            <person name="Podicherti R."/>
            <person name="Tsui H.-C.T."/>
            <person name="Winkler M.E."/>
        </authorList>
    </citation>
    <scope>NUCLEOTIDE SEQUENCE</scope>
</reference>
<keyword evidence="1" id="KW-0949">S-adenosyl-L-methionine</keyword>
<protein>
    <recommendedName>
        <fullName evidence="3">TsaA-like domain-containing protein</fullName>
    </recommendedName>
</protein>
<dbReference type="PANTHER" id="PTHR12818:SF0">
    <property type="entry name" value="TRNA (ADENINE(37)-N6)-METHYLTRANSFERASE"/>
    <property type="match status" value="1"/>
</dbReference>
<sequence>MMTPGFVVGEAETMIEVIPIGYVRGGRAKARDDYWAREQASIELDGEQFTTDALAGLEQFSHAEVVFHFHKMDQTKIVSTARHPRNNCDWPEIGIFAQRGRARPNRIGVTVCAIVAINRLWLSVRGLDAIDGTPVLDIKPYLSGFAPRGTVREPDWAREIMADYW</sequence>
<dbReference type="CDD" id="cd09281">
    <property type="entry name" value="UPF0066"/>
    <property type="match status" value="1"/>
</dbReference>
<dbReference type="EMBL" id="UINC01049321">
    <property type="protein sequence ID" value="SVB60960.1"/>
    <property type="molecule type" value="Genomic_DNA"/>
</dbReference>
<evidence type="ECO:0000259" key="3">
    <source>
        <dbReference type="PROSITE" id="PS51668"/>
    </source>
</evidence>
<dbReference type="Pfam" id="PF01980">
    <property type="entry name" value="TrmO_N"/>
    <property type="match status" value="1"/>
</dbReference>
<dbReference type="InterPro" id="IPR023370">
    <property type="entry name" value="TrmO-like_N"/>
</dbReference>
<dbReference type="SUPFAM" id="SSF118196">
    <property type="entry name" value="YaeB-like"/>
    <property type="match status" value="1"/>
</dbReference>
<accession>A0A382FDH0</accession>
<evidence type="ECO:0000313" key="4">
    <source>
        <dbReference type="EMBL" id="SVB60960.1"/>
    </source>
</evidence>
<dbReference type="InterPro" id="IPR036413">
    <property type="entry name" value="YaeB-like_sf"/>
</dbReference>